<accession>A0AAW8P9R5</accession>
<dbReference type="AlphaFoldDB" id="A0AAW8P9R5"/>
<reference evidence="2" key="1">
    <citation type="submission" date="2023-07" db="EMBL/GenBank/DDBJ databases">
        <title>Genomic characterization of faba bean (Vicia faba) microsymbionts in Mexican soils.</title>
        <authorList>
            <person name="Rivera Orduna F.N."/>
            <person name="Guevara-Luna J."/>
            <person name="Yan J."/>
            <person name="Arroyo-Herrera I."/>
            <person name="Li Y."/>
            <person name="Vasquez-Murrieta M.S."/>
            <person name="Wang E.T."/>
        </authorList>
    </citation>
    <scope>NUCLEOTIDE SEQUENCE [LARGE SCALE GENOMIC DNA]</scope>
    <source>
        <strain evidence="2">CH6</strain>
    </source>
</reference>
<dbReference type="RefSeq" id="WP_143541955.1">
    <property type="nucleotide sequence ID" value="NZ_JAVLSH010000012.1"/>
</dbReference>
<evidence type="ECO:0000313" key="2">
    <source>
        <dbReference type="Proteomes" id="UP001269402"/>
    </source>
</evidence>
<dbReference type="EMBL" id="JAVLSH010000012">
    <property type="protein sequence ID" value="MDR9762869.1"/>
    <property type="molecule type" value="Genomic_DNA"/>
</dbReference>
<comment type="caution">
    <text evidence="1">The sequence shown here is derived from an EMBL/GenBank/DDBJ whole genome shotgun (WGS) entry which is preliminary data.</text>
</comment>
<gene>
    <name evidence="1" type="ORF">RJJ37_25150</name>
</gene>
<proteinExistence type="predicted"/>
<organism evidence="1 2">
    <name type="scientific">Rhizobium redzepovicii</name>
    <dbReference type="NCBI Taxonomy" id="2867518"/>
    <lineage>
        <taxon>Bacteria</taxon>
        <taxon>Pseudomonadati</taxon>
        <taxon>Pseudomonadota</taxon>
        <taxon>Alphaproteobacteria</taxon>
        <taxon>Hyphomicrobiales</taxon>
        <taxon>Rhizobiaceae</taxon>
        <taxon>Rhizobium/Agrobacterium group</taxon>
        <taxon>Rhizobium</taxon>
    </lineage>
</organism>
<name>A0AAW8P9R5_9HYPH</name>
<dbReference type="Proteomes" id="UP001269402">
    <property type="component" value="Unassembled WGS sequence"/>
</dbReference>
<sequence>MLTAAAFCCEGNQALTRTNMDRRKFSKIHTWVLYLVAALAGCSSSSDADQISAQARIIASCSNSARMALVEWDLMQLPDAYVQRTLQSMERNVEVAASKIEAVRGLDAKAREVTRSASDILDILRQARNQVAQGDRDTNQTATQLKAASDRLNLTSGVRRT</sequence>
<keyword evidence="2" id="KW-1185">Reference proteome</keyword>
<protein>
    <submittedName>
        <fullName evidence="1">Uncharacterized protein</fullName>
    </submittedName>
</protein>
<evidence type="ECO:0000313" key="1">
    <source>
        <dbReference type="EMBL" id="MDR9762869.1"/>
    </source>
</evidence>